<reference evidence="1 2" key="1">
    <citation type="journal article" date="2018" name="Sci. Rep.">
        <title>Genomic signatures of local adaptation to the degree of environmental predictability in rotifers.</title>
        <authorList>
            <person name="Franch-Gras L."/>
            <person name="Hahn C."/>
            <person name="Garcia-Roger E.M."/>
            <person name="Carmona M.J."/>
            <person name="Serra M."/>
            <person name="Gomez A."/>
        </authorList>
    </citation>
    <scope>NUCLEOTIDE SEQUENCE [LARGE SCALE GENOMIC DNA]</scope>
    <source>
        <strain evidence="1">HYR1</strain>
    </source>
</reference>
<evidence type="ECO:0000313" key="2">
    <source>
        <dbReference type="Proteomes" id="UP000276133"/>
    </source>
</evidence>
<comment type="caution">
    <text evidence="1">The sequence shown here is derived from an EMBL/GenBank/DDBJ whole genome shotgun (WGS) entry which is preliminary data.</text>
</comment>
<proteinExistence type="predicted"/>
<sequence>MKLEKKKICRDLQIDRILGGCSPVLVNGLRNNDLISEISDCLSKQIISVESLAFGKRDSSSSRASRPIGLAKNMSKTGRLSTNKQVHFVNYPAEESAIQALGHGISGRLAFLERILSDNCFTPGHNAALSNSTLQFFFINAQQLGNDYQGIFVDHMAFAVNVDTFVMHKCQISQV</sequence>
<dbReference type="EMBL" id="REGN01001099">
    <property type="protein sequence ID" value="RNA37050.1"/>
    <property type="molecule type" value="Genomic_DNA"/>
</dbReference>
<name>A0A3M7SN40_BRAPC</name>
<keyword evidence="2" id="KW-1185">Reference proteome</keyword>
<dbReference type="Proteomes" id="UP000276133">
    <property type="component" value="Unassembled WGS sequence"/>
</dbReference>
<dbReference type="AlphaFoldDB" id="A0A3M7SN40"/>
<evidence type="ECO:0000313" key="1">
    <source>
        <dbReference type="EMBL" id="RNA37050.1"/>
    </source>
</evidence>
<accession>A0A3M7SN40</accession>
<protein>
    <submittedName>
        <fullName evidence="1">Uncharacterized protein</fullName>
    </submittedName>
</protein>
<organism evidence="1 2">
    <name type="scientific">Brachionus plicatilis</name>
    <name type="common">Marine rotifer</name>
    <name type="synonym">Brachionus muelleri</name>
    <dbReference type="NCBI Taxonomy" id="10195"/>
    <lineage>
        <taxon>Eukaryota</taxon>
        <taxon>Metazoa</taxon>
        <taxon>Spiralia</taxon>
        <taxon>Gnathifera</taxon>
        <taxon>Rotifera</taxon>
        <taxon>Eurotatoria</taxon>
        <taxon>Monogononta</taxon>
        <taxon>Pseudotrocha</taxon>
        <taxon>Ploima</taxon>
        <taxon>Brachionidae</taxon>
        <taxon>Brachionus</taxon>
    </lineage>
</organism>
<gene>
    <name evidence="1" type="ORF">BpHYR1_023761</name>
</gene>